<feature type="compositionally biased region" description="Pro residues" evidence="1">
    <location>
        <begin position="88"/>
        <end position="112"/>
    </location>
</feature>
<keyword evidence="4" id="KW-1185">Reference proteome</keyword>
<reference evidence="3 4" key="1">
    <citation type="submission" date="2024-11" db="EMBL/GenBank/DDBJ databases">
        <title>A near-complete genome assembly of Cinchona calisaya.</title>
        <authorList>
            <person name="Lian D.C."/>
            <person name="Zhao X.W."/>
            <person name="Wei L."/>
        </authorList>
    </citation>
    <scope>NUCLEOTIDE SEQUENCE [LARGE SCALE GENOMIC DNA]</scope>
    <source>
        <tissue evidence="3">Nenye</tissue>
    </source>
</reference>
<comment type="caution">
    <text evidence="3">The sequence shown here is derived from an EMBL/GenBank/DDBJ whole genome shotgun (WGS) entry which is preliminary data.</text>
</comment>
<proteinExistence type="predicted"/>
<name>A0ABD2ZR76_9GENT</name>
<dbReference type="Proteomes" id="UP001630127">
    <property type="component" value="Unassembled WGS sequence"/>
</dbReference>
<accession>A0ABD2ZR76</accession>
<organism evidence="3 4">
    <name type="scientific">Cinchona calisaya</name>
    <dbReference type="NCBI Taxonomy" id="153742"/>
    <lineage>
        <taxon>Eukaryota</taxon>
        <taxon>Viridiplantae</taxon>
        <taxon>Streptophyta</taxon>
        <taxon>Embryophyta</taxon>
        <taxon>Tracheophyta</taxon>
        <taxon>Spermatophyta</taxon>
        <taxon>Magnoliopsida</taxon>
        <taxon>eudicotyledons</taxon>
        <taxon>Gunneridae</taxon>
        <taxon>Pentapetalae</taxon>
        <taxon>asterids</taxon>
        <taxon>lamiids</taxon>
        <taxon>Gentianales</taxon>
        <taxon>Rubiaceae</taxon>
        <taxon>Cinchonoideae</taxon>
        <taxon>Cinchoneae</taxon>
        <taxon>Cinchona</taxon>
    </lineage>
</organism>
<feature type="chain" id="PRO_5044895178" evidence="2">
    <location>
        <begin position="24"/>
        <end position="112"/>
    </location>
</feature>
<dbReference type="AlphaFoldDB" id="A0ABD2ZR76"/>
<feature type="signal peptide" evidence="2">
    <location>
        <begin position="1"/>
        <end position="23"/>
    </location>
</feature>
<evidence type="ECO:0000256" key="1">
    <source>
        <dbReference type="SAM" id="MobiDB-lite"/>
    </source>
</evidence>
<evidence type="ECO:0000313" key="3">
    <source>
        <dbReference type="EMBL" id="KAL3520957.1"/>
    </source>
</evidence>
<dbReference type="EMBL" id="JBJUIK010000008">
    <property type="protein sequence ID" value="KAL3520957.1"/>
    <property type="molecule type" value="Genomic_DNA"/>
</dbReference>
<evidence type="ECO:0000256" key="2">
    <source>
        <dbReference type="SAM" id="SignalP"/>
    </source>
</evidence>
<sequence>MKAVYYYLLSVLLIYQLLQLRDANSTFVAMATRNEPLSAWTSDAAAIAASPTRRLSYELKKAVANRILRILPPARPPTPKVNTGHNFFPPPVPKYPPRRVPPPPPQTCPPPP</sequence>
<protein>
    <submittedName>
        <fullName evidence="3">Uncharacterized protein</fullName>
    </submittedName>
</protein>
<feature type="region of interest" description="Disordered" evidence="1">
    <location>
        <begin position="74"/>
        <end position="112"/>
    </location>
</feature>
<gene>
    <name evidence="3" type="ORF">ACH5RR_019106</name>
</gene>
<evidence type="ECO:0000313" key="4">
    <source>
        <dbReference type="Proteomes" id="UP001630127"/>
    </source>
</evidence>
<keyword evidence="2" id="KW-0732">Signal</keyword>